<evidence type="ECO:0000256" key="2">
    <source>
        <dbReference type="SAM" id="MobiDB-lite"/>
    </source>
</evidence>
<accession>A0A0D2MZC0</accession>
<dbReference type="OrthoDB" id="550454at2759"/>
<feature type="compositionally biased region" description="Low complexity" evidence="2">
    <location>
        <begin position="169"/>
        <end position="181"/>
    </location>
</feature>
<reference evidence="4 5" key="1">
    <citation type="journal article" date="2013" name="BMC Genomics">
        <title>Reconstruction of the lipid metabolism for the microalga Monoraphidium neglectum from its genome sequence reveals characteristics suitable for biofuel production.</title>
        <authorList>
            <person name="Bogen C."/>
            <person name="Al-Dilaimi A."/>
            <person name="Albersmeier A."/>
            <person name="Wichmann J."/>
            <person name="Grundmann M."/>
            <person name="Rupp O."/>
            <person name="Lauersen K.J."/>
            <person name="Blifernez-Klassen O."/>
            <person name="Kalinowski J."/>
            <person name="Goesmann A."/>
            <person name="Mussgnug J.H."/>
            <person name="Kruse O."/>
        </authorList>
    </citation>
    <scope>NUCLEOTIDE SEQUENCE [LARGE SCALE GENOMIC DNA]</scope>
    <source>
        <strain evidence="4 5">SAG 48.87</strain>
    </source>
</reference>
<feature type="region of interest" description="Disordered" evidence="2">
    <location>
        <begin position="667"/>
        <end position="714"/>
    </location>
</feature>
<evidence type="ECO:0000259" key="3">
    <source>
        <dbReference type="SMART" id="SM00322"/>
    </source>
</evidence>
<feature type="region of interest" description="Disordered" evidence="2">
    <location>
        <begin position="169"/>
        <end position="229"/>
    </location>
</feature>
<dbReference type="Gene3D" id="3.30.1370.10">
    <property type="entry name" value="K Homology domain, type 1"/>
    <property type="match status" value="1"/>
</dbReference>
<organism evidence="4 5">
    <name type="scientific">Monoraphidium neglectum</name>
    <dbReference type="NCBI Taxonomy" id="145388"/>
    <lineage>
        <taxon>Eukaryota</taxon>
        <taxon>Viridiplantae</taxon>
        <taxon>Chlorophyta</taxon>
        <taxon>core chlorophytes</taxon>
        <taxon>Chlorophyceae</taxon>
        <taxon>CS clade</taxon>
        <taxon>Sphaeropleales</taxon>
        <taxon>Selenastraceae</taxon>
        <taxon>Monoraphidium</taxon>
    </lineage>
</organism>
<dbReference type="InterPro" id="IPR036612">
    <property type="entry name" value="KH_dom_type_1_sf"/>
</dbReference>
<evidence type="ECO:0000313" key="4">
    <source>
        <dbReference type="EMBL" id="KIY99480.1"/>
    </source>
</evidence>
<proteinExistence type="predicted"/>
<dbReference type="AlphaFoldDB" id="A0A0D2MZC0"/>
<feature type="region of interest" description="Disordered" evidence="2">
    <location>
        <begin position="101"/>
        <end position="143"/>
    </location>
</feature>
<dbReference type="GO" id="GO:0003723">
    <property type="term" value="F:RNA binding"/>
    <property type="evidence" value="ECO:0007669"/>
    <property type="project" value="UniProtKB-UniRule"/>
</dbReference>
<feature type="compositionally biased region" description="Basic residues" evidence="2">
    <location>
        <begin position="34"/>
        <end position="43"/>
    </location>
</feature>
<dbReference type="InterPro" id="IPR004087">
    <property type="entry name" value="KH_dom"/>
</dbReference>
<dbReference type="EMBL" id="KK101834">
    <property type="protein sequence ID" value="KIY99480.1"/>
    <property type="molecule type" value="Genomic_DNA"/>
</dbReference>
<dbReference type="SUPFAM" id="SSF54791">
    <property type="entry name" value="Eukaryotic type KH-domain (KH-domain type I)"/>
    <property type="match status" value="1"/>
</dbReference>
<feature type="non-terminal residue" evidence="4">
    <location>
        <position position="714"/>
    </location>
</feature>
<dbReference type="GeneID" id="25741355"/>
<dbReference type="PROSITE" id="PS50084">
    <property type="entry name" value="KH_TYPE_1"/>
    <property type="match status" value="1"/>
</dbReference>
<gene>
    <name evidence="4" type="ORF">MNEG_8479</name>
</gene>
<feature type="domain" description="K Homology" evidence="3">
    <location>
        <begin position="312"/>
        <end position="387"/>
    </location>
</feature>
<sequence length="714" mass="69667">MDVASALGKLSTIESRDTMPFSSDTDTGGFSTHHQQHSQHYQHHSSGGRVPSRADVYPDRDQRAAAGAMPAPAGAAGLSFGTLAAHDAAALQPATTYAPPPCNPAAPAATGGGGGAAHPNSGTPSGIGRPVVEPLPESTPAPVADPAEALMLATYLRLVQETHGQEAAAVAAASSAPHAGGVPPPAPAAHTPPPLASAPRAPSSRPSSRPASAGPQSQTRSGGSAADLGAGDAAAGEVVSNMLGFIRDRKLATNNPPRRTSLGSESAGSSVSSSAGSKGSMKIWIQPSGPRRPGEGTEDEEQGILTAEEVAASGDVMLRITLLAAGFVIGPAGASVREIMRRTGADIKSWTEAHSSTRTRRPARIFLIGGERRSMAQAIYVITAAVDRYKELCEGKYTGQAVPRIQRVLGVEFSYQPPPKSTVPYAASLKGTHIGLPGQRNPARAHGAPSGPPARPPQARGPGGALPPHYGSAPPPALGYPQDPASAAAAYAAMLGAAGMLPPLHPAALAAAPDPSAAAALQAMAASGAFGPAVAAAAGGYPGALVQGSPGEAAAAFSAFAPYACGMGAPAQQGGGGDAQLIAGMGSDDPGAAAAAAAAAAATAYTISGGAGGAADFGYALMPPAPGFAGAAGGGAGAYGVWTGGPMADAAAAAAAASGLPVPIPGPPAALDGMQGGAAGHAQLQAQRSGSSGRGAGTPPRRPGSAAGDQNGGR</sequence>
<feature type="compositionally biased region" description="Low complexity" evidence="2">
    <location>
        <begin position="680"/>
        <end position="708"/>
    </location>
</feature>
<dbReference type="SMART" id="SM00322">
    <property type="entry name" value="KH"/>
    <property type="match status" value="1"/>
</dbReference>
<dbReference type="Pfam" id="PF00013">
    <property type="entry name" value="KH_1"/>
    <property type="match status" value="1"/>
</dbReference>
<name>A0A0D2MZC0_9CHLO</name>
<protein>
    <recommendedName>
        <fullName evidence="3">K Homology domain-containing protein</fullName>
    </recommendedName>
</protein>
<feature type="region of interest" description="Disordered" evidence="2">
    <location>
        <begin position="1"/>
        <end position="55"/>
    </location>
</feature>
<dbReference type="RefSeq" id="XP_013898500.1">
    <property type="nucleotide sequence ID" value="XM_014043046.1"/>
</dbReference>
<evidence type="ECO:0000256" key="1">
    <source>
        <dbReference type="PROSITE-ProRule" id="PRU00117"/>
    </source>
</evidence>
<keyword evidence="5" id="KW-1185">Reference proteome</keyword>
<feature type="compositionally biased region" description="Pro residues" evidence="2">
    <location>
        <begin position="182"/>
        <end position="196"/>
    </location>
</feature>
<keyword evidence="1" id="KW-0694">RNA-binding</keyword>
<dbReference type="InterPro" id="IPR004088">
    <property type="entry name" value="KH_dom_type_1"/>
</dbReference>
<feature type="region of interest" description="Disordered" evidence="2">
    <location>
        <begin position="250"/>
        <end position="301"/>
    </location>
</feature>
<feature type="region of interest" description="Disordered" evidence="2">
    <location>
        <begin position="431"/>
        <end position="479"/>
    </location>
</feature>
<feature type="compositionally biased region" description="Low complexity" evidence="2">
    <location>
        <begin position="261"/>
        <end position="280"/>
    </location>
</feature>
<evidence type="ECO:0000313" key="5">
    <source>
        <dbReference type="Proteomes" id="UP000054498"/>
    </source>
</evidence>
<dbReference type="KEGG" id="mng:MNEG_8479"/>
<dbReference type="CDD" id="cd00105">
    <property type="entry name" value="KH-I"/>
    <property type="match status" value="1"/>
</dbReference>
<feature type="compositionally biased region" description="Low complexity" evidence="2">
    <location>
        <begin position="197"/>
        <end position="213"/>
    </location>
</feature>
<dbReference type="Proteomes" id="UP000054498">
    <property type="component" value="Unassembled WGS sequence"/>
</dbReference>